<name>A0A8R7QA34_TRIUA</name>
<reference evidence="1" key="2">
    <citation type="submission" date="2018-03" db="EMBL/GenBank/DDBJ databases">
        <title>The Triticum urartu genome reveals the dynamic nature of wheat genome evolution.</title>
        <authorList>
            <person name="Ling H."/>
            <person name="Ma B."/>
            <person name="Shi X."/>
            <person name="Liu H."/>
            <person name="Dong L."/>
            <person name="Sun H."/>
            <person name="Cao Y."/>
            <person name="Gao Q."/>
            <person name="Zheng S."/>
            <person name="Li Y."/>
            <person name="Yu Y."/>
            <person name="Du H."/>
            <person name="Qi M."/>
            <person name="Li Y."/>
            <person name="Yu H."/>
            <person name="Cui Y."/>
            <person name="Wang N."/>
            <person name="Chen C."/>
            <person name="Wu H."/>
            <person name="Zhao Y."/>
            <person name="Zhang J."/>
            <person name="Li Y."/>
            <person name="Zhou W."/>
            <person name="Zhang B."/>
            <person name="Hu W."/>
            <person name="Eijk M."/>
            <person name="Tang J."/>
            <person name="Witsenboer H."/>
            <person name="Zhao S."/>
            <person name="Li Z."/>
            <person name="Zhang A."/>
            <person name="Wang D."/>
            <person name="Liang C."/>
        </authorList>
    </citation>
    <scope>NUCLEOTIDE SEQUENCE [LARGE SCALE GENOMIC DNA]</scope>
    <source>
        <strain evidence="1">cv. G1812</strain>
    </source>
</reference>
<dbReference type="Proteomes" id="UP000015106">
    <property type="component" value="Chromosome 4"/>
</dbReference>
<keyword evidence="2" id="KW-1185">Reference proteome</keyword>
<sequence>MGAPSGGSGVWQLPQLGTTGSPPIQNTQLFHPVNCEELLCASPLCLTTTGLCYLIANSFFSLCPT</sequence>
<accession>A0A8R7QA34</accession>
<dbReference type="EnsemblPlants" id="TuG1812G0400003945.01.T01">
    <property type="protein sequence ID" value="TuG1812G0400003945.01.T01"/>
    <property type="gene ID" value="TuG1812G0400003945.01"/>
</dbReference>
<dbReference type="AlphaFoldDB" id="A0A8R7QA34"/>
<organism evidence="1 2">
    <name type="scientific">Triticum urartu</name>
    <name type="common">Red wild einkorn</name>
    <name type="synonym">Crithodium urartu</name>
    <dbReference type="NCBI Taxonomy" id="4572"/>
    <lineage>
        <taxon>Eukaryota</taxon>
        <taxon>Viridiplantae</taxon>
        <taxon>Streptophyta</taxon>
        <taxon>Embryophyta</taxon>
        <taxon>Tracheophyta</taxon>
        <taxon>Spermatophyta</taxon>
        <taxon>Magnoliopsida</taxon>
        <taxon>Liliopsida</taxon>
        <taxon>Poales</taxon>
        <taxon>Poaceae</taxon>
        <taxon>BOP clade</taxon>
        <taxon>Pooideae</taxon>
        <taxon>Triticodae</taxon>
        <taxon>Triticeae</taxon>
        <taxon>Triticinae</taxon>
        <taxon>Triticum</taxon>
    </lineage>
</organism>
<protein>
    <submittedName>
        <fullName evidence="1">Uncharacterized protein</fullName>
    </submittedName>
</protein>
<dbReference type="Gramene" id="TuG1812G0400003945.01.T01">
    <property type="protein sequence ID" value="TuG1812G0400003945.01.T01"/>
    <property type="gene ID" value="TuG1812G0400003945.01"/>
</dbReference>
<evidence type="ECO:0000313" key="1">
    <source>
        <dbReference type="EnsemblPlants" id="TuG1812G0400003945.01.T01"/>
    </source>
</evidence>
<reference evidence="2" key="1">
    <citation type="journal article" date="2013" name="Nature">
        <title>Draft genome of the wheat A-genome progenitor Triticum urartu.</title>
        <authorList>
            <person name="Ling H.Q."/>
            <person name="Zhao S."/>
            <person name="Liu D."/>
            <person name="Wang J."/>
            <person name="Sun H."/>
            <person name="Zhang C."/>
            <person name="Fan H."/>
            <person name="Li D."/>
            <person name="Dong L."/>
            <person name="Tao Y."/>
            <person name="Gao C."/>
            <person name="Wu H."/>
            <person name="Li Y."/>
            <person name="Cui Y."/>
            <person name="Guo X."/>
            <person name="Zheng S."/>
            <person name="Wang B."/>
            <person name="Yu K."/>
            <person name="Liang Q."/>
            <person name="Yang W."/>
            <person name="Lou X."/>
            <person name="Chen J."/>
            <person name="Feng M."/>
            <person name="Jian J."/>
            <person name="Zhang X."/>
            <person name="Luo G."/>
            <person name="Jiang Y."/>
            <person name="Liu J."/>
            <person name="Wang Z."/>
            <person name="Sha Y."/>
            <person name="Zhang B."/>
            <person name="Wu H."/>
            <person name="Tang D."/>
            <person name="Shen Q."/>
            <person name="Xue P."/>
            <person name="Zou S."/>
            <person name="Wang X."/>
            <person name="Liu X."/>
            <person name="Wang F."/>
            <person name="Yang Y."/>
            <person name="An X."/>
            <person name="Dong Z."/>
            <person name="Zhang K."/>
            <person name="Zhang X."/>
            <person name="Luo M.C."/>
            <person name="Dvorak J."/>
            <person name="Tong Y."/>
            <person name="Wang J."/>
            <person name="Yang H."/>
            <person name="Li Z."/>
            <person name="Wang D."/>
            <person name="Zhang A."/>
            <person name="Wang J."/>
        </authorList>
    </citation>
    <scope>NUCLEOTIDE SEQUENCE</scope>
    <source>
        <strain evidence="2">cv. G1812</strain>
    </source>
</reference>
<reference evidence="1" key="3">
    <citation type="submission" date="2022-06" db="UniProtKB">
        <authorList>
            <consortium name="EnsemblPlants"/>
        </authorList>
    </citation>
    <scope>IDENTIFICATION</scope>
</reference>
<proteinExistence type="predicted"/>
<evidence type="ECO:0000313" key="2">
    <source>
        <dbReference type="Proteomes" id="UP000015106"/>
    </source>
</evidence>